<keyword evidence="3" id="KW-1185">Reference proteome</keyword>
<keyword evidence="1" id="KW-0812">Transmembrane</keyword>
<dbReference type="AlphaFoldDB" id="A0A7K1LNU2"/>
<dbReference type="InterPro" id="IPR045749">
    <property type="entry name" value="DUF6090"/>
</dbReference>
<organism evidence="2 3">
    <name type="scientific">Christiangramia aestuarii</name>
    <dbReference type="NCBI Taxonomy" id="1028746"/>
    <lineage>
        <taxon>Bacteria</taxon>
        <taxon>Pseudomonadati</taxon>
        <taxon>Bacteroidota</taxon>
        <taxon>Flavobacteriia</taxon>
        <taxon>Flavobacteriales</taxon>
        <taxon>Flavobacteriaceae</taxon>
        <taxon>Christiangramia</taxon>
    </lineage>
</organism>
<gene>
    <name evidence="2" type="ORF">FLP08_07800</name>
</gene>
<dbReference type="RefSeq" id="WP_156275641.1">
    <property type="nucleotide sequence ID" value="NZ_BAABGI010000001.1"/>
</dbReference>
<evidence type="ECO:0000256" key="1">
    <source>
        <dbReference type="SAM" id="Phobius"/>
    </source>
</evidence>
<protein>
    <submittedName>
        <fullName evidence="2">Uncharacterized protein</fullName>
    </submittedName>
</protein>
<accession>A0A7K1LNU2</accession>
<dbReference type="Pfam" id="PF19578">
    <property type="entry name" value="DUF6090"/>
    <property type="match status" value="1"/>
</dbReference>
<keyword evidence="1" id="KW-1133">Transmembrane helix</keyword>
<name>A0A7K1LNU2_9FLAO</name>
<evidence type="ECO:0000313" key="3">
    <source>
        <dbReference type="Proteomes" id="UP000460416"/>
    </source>
</evidence>
<feature type="transmembrane region" description="Helical" evidence="1">
    <location>
        <begin position="21"/>
        <end position="42"/>
    </location>
</feature>
<keyword evidence="1" id="KW-0472">Membrane</keyword>
<dbReference type="Proteomes" id="UP000460416">
    <property type="component" value="Unassembled WGS sequence"/>
</dbReference>
<comment type="caution">
    <text evidence="2">The sequence shown here is derived from an EMBL/GenBank/DDBJ whole genome shotgun (WGS) entry which is preliminary data.</text>
</comment>
<evidence type="ECO:0000313" key="2">
    <source>
        <dbReference type="EMBL" id="MUP42472.1"/>
    </source>
</evidence>
<dbReference type="EMBL" id="VJVW01000002">
    <property type="protein sequence ID" value="MUP42472.1"/>
    <property type="molecule type" value="Genomic_DNA"/>
</dbReference>
<reference evidence="2 3" key="1">
    <citation type="submission" date="2019-07" db="EMBL/GenBank/DDBJ databases">
        <title>Gramella aestuarii sp. nov., isolated from a tidal flat, and emended description of Gramella echinicola.</title>
        <authorList>
            <person name="Liu L."/>
        </authorList>
    </citation>
    <scope>NUCLEOTIDE SEQUENCE [LARGE SCALE GENOMIC DNA]</scope>
    <source>
        <strain evidence="2 3">BS12</strain>
    </source>
</reference>
<dbReference type="OrthoDB" id="821805at2"/>
<proteinExistence type="predicted"/>
<sequence>MLRFFRKIRQRLLAENKFRKYLLYALGEITLVVIGILIALAINNWKEDRIVEKREEFYLQGLKDEFEQNRIKLQNLIEVNRLNYQNSKKIASLIGNSEDLENEEQLSEMLYNSFSYEIAYNPNNSLLNELINSGRLEDISSAELRKHLTAWDSYILSLRNQENALKAQREEVVNLFRKENASIRTILDQTGVSSREMGLEKSNSEFSNLELIESREFENNLLIFILTGIATENAQYKPLMQEIDLILSLLEEQMNS</sequence>